<accession>A0A318TNB9</accession>
<dbReference type="EMBL" id="QJTI01000001">
    <property type="protein sequence ID" value="PYF05370.1"/>
    <property type="molecule type" value="Genomic_DNA"/>
</dbReference>
<dbReference type="SUPFAM" id="SSF54637">
    <property type="entry name" value="Thioesterase/thiol ester dehydrase-isomerase"/>
    <property type="match status" value="1"/>
</dbReference>
<sequence length="315" mass="35566">MNPHREIFASRPATLRFMPKALWPSPGWRAERGCPDSQFIWQDYRISSRTMARLRDFAGAGEFNHDDALLLLAPHITGFRLTMALLTHPRWPLAIWRALQFRNRLRLLGPLLLDEPSELSVQACAWRVHAKGLEVDLHTRLQQRGAVVWDSIVTVYYRGRFGAPLSHGEAHGAPSTSPTLDPSAPPVAQWRIDNGRRWEFCRLTGDYNPMHLNARYAHRMGFGGAFPHPQRVAAQCLSHLAATGAPPRQLDLWIKGPAFFGAEATLRQAPRDDGGQDFALWVPGEQRPALVGSLFRALSEPRCQRERSALRQRLA</sequence>
<dbReference type="CDD" id="cd03441">
    <property type="entry name" value="R_hydratase_like"/>
    <property type="match status" value="1"/>
</dbReference>
<reference evidence="1 2" key="1">
    <citation type="submission" date="2018-06" db="EMBL/GenBank/DDBJ databases">
        <title>Genomic Encyclopedia of Archaeal and Bacterial Type Strains, Phase II (KMG-II): from individual species to whole genera.</title>
        <authorList>
            <person name="Goeker M."/>
        </authorList>
    </citation>
    <scope>NUCLEOTIDE SEQUENCE [LARGE SCALE GENOMIC DNA]</scope>
    <source>
        <strain evidence="1 2">JCM 11668</strain>
    </source>
</reference>
<dbReference type="PANTHER" id="PTHR43841">
    <property type="entry name" value="3-HYDROXYACYL-THIOESTER DEHYDRATASE HTDX-RELATED"/>
    <property type="match status" value="1"/>
</dbReference>
<dbReference type="Gene3D" id="3.10.129.10">
    <property type="entry name" value="Hotdog Thioesterase"/>
    <property type="match status" value="1"/>
</dbReference>
<dbReference type="AlphaFoldDB" id="A0A318TNB9"/>
<dbReference type="OrthoDB" id="9774179at2"/>
<proteinExistence type="predicted"/>
<dbReference type="Proteomes" id="UP000248148">
    <property type="component" value="Unassembled WGS sequence"/>
</dbReference>
<keyword evidence="2" id="KW-1185">Reference proteome</keyword>
<gene>
    <name evidence="1" type="ORF">BJ122_101109</name>
</gene>
<organism evidence="1 2">
    <name type="scientific">Rhodopseudomonas faecalis</name>
    <dbReference type="NCBI Taxonomy" id="99655"/>
    <lineage>
        <taxon>Bacteria</taxon>
        <taxon>Pseudomonadati</taxon>
        <taxon>Pseudomonadota</taxon>
        <taxon>Alphaproteobacteria</taxon>
        <taxon>Hyphomicrobiales</taxon>
        <taxon>Nitrobacteraceae</taxon>
        <taxon>Rhodopseudomonas</taxon>
    </lineage>
</organism>
<dbReference type="RefSeq" id="WP_110779249.1">
    <property type="nucleotide sequence ID" value="NZ_QJTI01000001.1"/>
</dbReference>
<protein>
    <recommendedName>
        <fullName evidence="3">Acyl dehydratase</fullName>
    </recommendedName>
</protein>
<name>A0A318TNB9_9BRAD</name>
<evidence type="ECO:0000313" key="1">
    <source>
        <dbReference type="EMBL" id="PYF05370.1"/>
    </source>
</evidence>
<dbReference type="PANTHER" id="PTHR43841:SF1">
    <property type="entry name" value="3-HYDROXYACYL-THIOESTER DEHYDRATASE X"/>
    <property type="match status" value="1"/>
</dbReference>
<evidence type="ECO:0008006" key="3">
    <source>
        <dbReference type="Google" id="ProtNLM"/>
    </source>
</evidence>
<comment type="caution">
    <text evidence="1">The sequence shown here is derived from an EMBL/GenBank/DDBJ whole genome shotgun (WGS) entry which is preliminary data.</text>
</comment>
<dbReference type="SMR" id="A0A318TNB9"/>
<evidence type="ECO:0000313" key="2">
    <source>
        <dbReference type="Proteomes" id="UP000248148"/>
    </source>
</evidence>
<dbReference type="InterPro" id="IPR029069">
    <property type="entry name" value="HotDog_dom_sf"/>
</dbReference>